<organism evidence="2 3">
    <name type="scientific">candidate division NPL-UPA2 bacterium Unc8</name>
    <dbReference type="NCBI Taxonomy" id="1980939"/>
    <lineage>
        <taxon>Bacteria</taxon>
    </lineage>
</organism>
<protein>
    <submittedName>
        <fullName evidence="2">Uncharacterized protein</fullName>
    </submittedName>
</protein>
<dbReference type="AlphaFoldDB" id="A0A399FX59"/>
<dbReference type="Proteomes" id="UP000266287">
    <property type="component" value="Unassembled WGS sequence"/>
</dbReference>
<gene>
    <name evidence="2" type="ORF">B9J77_01740</name>
</gene>
<keyword evidence="1" id="KW-0732">Signal</keyword>
<feature type="chain" id="PRO_5017439920" evidence="1">
    <location>
        <begin position="24"/>
        <end position="257"/>
    </location>
</feature>
<comment type="caution">
    <text evidence="2">The sequence shown here is derived from an EMBL/GenBank/DDBJ whole genome shotgun (WGS) entry which is preliminary data.</text>
</comment>
<reference evidence="2 3" key="1">
    <citation type="submission" date="2018-08" db="EMBL/GenBank/DDBJ databases">
        <title>Draft genome of candidate division NPL-UPA2 bacterium Unc8 that adapted to ultra-basic serpentinizing groundwater.</title>
        <authorList>
            <person name="Ishii S."/>
            <person name="Suzuki S."/>
            <person name="Nealson K.H."/>
        </authorList>
    </citation>
    <scope>NUCLEOTIDE SEQUENCE [LARGE SCALE GENOMIC DNA]</scope>
    <source>
        <strain evidence="2">Unc8</strain>
    </source>
</reference>
<proteinExistence type="predicted"/>
<sequence>MKNALVIGIMALGLVTFFTSAHAFIPGHEGVDIRAGMELEYGVRELKSLPPAVLRDAKSAVGAASIKLAIESREGLNVFLRYGIAKVDIEYVKSIKKIKVQGKCGETLGLGFKWSAPITDVGIPIEGMRVGVGYEYLIVMSSIDRIIKGGISRPAHPDSKIEIKKHEFSLFISEDLDFLTLYVGARYSVILDMEIKIPKRPVIDFVAKERPGIIIGADIPLGDLLGDIIPLPLDINLNFEVEAPHEASIRFGGSIAF</sequence>
<evidence type="ECO:0000313" key="3">
    <source>
        <dbReference type="Proteomes" id="UP000266287"/>
    </source>
</evidence>
<accession>A0A399FX59</accession>
<evidence type="ECO:0000256" key="1">
    <source>
        <dbReference type="SAM" id="SignalP"/>
    </source>
</evidence>
<name>A0A399FX59_UNCN2</name>
<evidence type="ECO:0000313" key="2">
    <source>
        <dbReference type="EMBL" id="RII00761.1"/>
    </source>
</evidence>
<dbReference type="EMBL" id="NDHY01000002">
    <property type="protein sequence ID" value="RII00761.1"/>
    <property type="molecule type" value="Genomic_DNA"/>
</dbReference>
<feature type="signal peptide" evidence="1">
    <location>
        <begin position="1"/>
        <end position="23"/>
    </location>
</feature>